<accession>A0A364KST9</accession>
<protein>
    <submittedName>
        <fullName evidence="1">Uncharacterized protein</fullName>
    </submittedName>
</protein>
<dbReference type="AlphaFoldDB" id="A0A364KST9"/>
<sequence length="181" mass="20924">MSASLERTDTPRPLGDEFQPCFALQLREKLSHNIKTTTEVGYKRENPLEVFEGTYDFSLNLENDFPPYDRRNLHVRVMRKAPQSPGLIPLYHEDLPHTLALIFQSDDTSEKEETKQCHAINDSTLFLGEHTLRLGKIKVMIVGVIHLDFMDQMDLDDDDPCLTQTIDVNLAFWIRIVRPQV</sequence>
<dbReference type="GeneID" id="63791838"/>
<proteinExistence type="predicted"/>
<organism evidence="1 2">
    <name type="scientific">Talaromyces amestolkiae</name>
    <dbReference type="NCBI Taxonomy" id="1196081"/>
    <lineage>
        <taxon>Eukaryota</taxon>
        <taxon>Fungi</taxon>
        <taxon>Dikarya</taxon>
        <taxon>Ascomycota</taxon>
        <taxon>Pezizomycotina</taxon>
        <taxon>Eurotiomycetes</taxon>
        <taxon>Eurotiomycetidae</taxon>
        <taxon>Eurotiales</taxon>
        <taxon>Trichocomaceae</taxon>
        <taxon>Talaromyces</taxon>
        <taxon>Talaromyces sect. Talaromyces</taxon>
    </lineage>
</organism>
<reference evidence="1 2" key="1">
    <citation type="journal article" date="2017" name="Biotechnol. Biofuels">
        <title>Differential beta-glucosidase expression as a function of carbon source availability in Talaromyces amestolkiae: a genomic and proteomic approach.</title>
        <authorList>
            <person name="de Eugenio L.I."/>
            <person name="Mendez-Liter J.A."/>
            <person name="Nieto-Dominguez M."/>
            <person name="Alonso L."/>
            <person name="Gil-Munoz J."/>
            <person name="Barriuso J."/>
            <person name="Prieto A."/>
            <person name="Martinez M.J."/>
        </authorList>
    </citation>
    <scope>NUCLEOTIDE SEQUENCE [LARGE SCALE GENOMIC DNA]</scope>
    <source>
        <strain evidence="1 2">CIB</strain>
    </source>
</reference>
<evidence type="ECO:0000313" key="2">
    <source>
        <dbReference type="Proteomes" id="UP000249363"/>
    </source>
</evidence>
<dbReference type="EMBL" id="MIKG01000004">
    <property type="protein sequence ID" value="RAO66609.1"/>
    <property type="molecule type" value="Genomic_DNA"/>
</dbReference>
<comment type="caution">
    <text evidence="1">The sequence shown here is derived from an EMBL/GenBank/DDBJ whole genome shotgun (WGS) entry which is preliminary data.</text>
</comment>
<evidence type="ECO:0000313" key="1">
    <source>
        <dbReference type="EMBL" id="RAO66609.1"/>
    </source>
</evidence>
<name>A0A364KST9_TALAM</name>
<gene>
    <name evidence="1" type="ORF">BHQ10_002621</name>
</gene>
<dbReference type="Proteomes" id="UP000249363">
    <property type="component" value="Unassembled WGS sequence"/>
</dbReference>
<keyword evidence="2" id="KW-1185">Reference proteome</keyword>
<dbReference type="RefSeq" id="XP_040731126.1">
    <property type="nucleotide sequence ID" value="XM_040874788.1"/>
</dbReference>
<dbReference type="OrthoDB" id="4224497at2759"/>